<accession>A0A7C9HJ24</accession>
<comment type="subcellular location">
    <subcellularLocation>
        <location evidence="1">Cytoplasm</location>
    </subcellularLocation>
</comment>
<dbReference type="Pfam" id="PF02367">
    <property type="entry name" value="TsaE"/>
    <property type="match status" value="1"/>
</dbReference>
<evidence type="ECO:0000256" key="3">
    <source>
        <dbReference type="ARBA" id="ARBA00019010"/>
    </source>
</evidence>
<keyword evidence="8" id="KW-0067">ATP-binding</keyword>
<evidence type="ECO:0000256" key="2">
    <source>
        <dbReference type="ARBA" id="ARBA00007599"/>
    </source>
</evidence>
<keyword evidence="11" id="KW-0808">Transferase</keyword>
<evidence type="ECO:0000256" key="10">
    <source>
        <dbReference type="ARBA" id="ARBA00032441"/>
    </source>
</evidence>
<keyword evidence="5" id="KW-0819">tRNA processing</keyword>
<dbReference type="PANTHER" id="PTHR33540">
    <property type="entry name" value="TRNA THREONYLCARBAMOYLADENOSINE BIOSYNTHESIS PROTEIN TSAE"/>
    <property type="match status" value="1"/>
</dbReference>
<dbReference type="GO" id="GO:0046872">
    <property type="term" value="F:metal ion binding"/>
    <property type="evidence" value="ECO:0007669"/>
    <property type="project" value="UniProtKB-KW"/>
</dbReference>
<evidence type="ECO:0000256" key="7">
    <source>
        <dbReference type="ARBA" id="ARBA00022741"/>
    </source>
</evidence>
<keyword evidence="6" id="KW-0479">Metal-binding</keyword>
<dbReference type="GO" id="GO:0002949">
    <property type="term" value="P:tRNA threonylcarbamoyladenosine modification"/>
    <property type="evidence" value="ECO:0007669"/>
    <property type="project" value="InterPro"/>
</dbReference>
<dbReference type="InterPro" id="IPR003442">
    <property type="entry name" value="T6A_TsaE"/>
</dbReference>
<dbReference type="Gene3D" id="3.40.50.300">
    <property type="entry name" value="P-loop containing nucleotide triphosphate hydrolases"/>
    <property type="match status" value="1"/>
</dbReference>
<organism evidence="11 12">
    <name type="scientific">Sediminimonas qiaohouensis</name>
    <dbReference type="NCBI Taxonomy" id="552061"/>
    <lineage>
        <taxon>Bacteria</taxon>
        <taxon>Pseudomonadati</taxon>
        <taxon>Pseudomonadota</taxon>
        <taxon>Alphaproteobacteria</taxon>
        <taxon>Rhodobacterales</taxon>
        <taxon>Roseobacteraceae</taxon>
        <taxon>Sediminimonas</taxon>
    </lineage>
</organism>
<keyword evidence="4" id="KW-0963">Cytoplasm</keyword>
<evidence type="ECO:0000256" key="9">
    <source>
        <dbReference type="ARBA" id="ARBA00022842"/>
    </source>
</evidence>
<evidence type="ECO:0000313" key="12">
    <source>
        <dbReference type="Proteomes" id="UP000483078"/>
    </source>
</evidence>
<protein>
    <recommendedName>
        <fullName evidence="3">tRNA threonylcarbamoyladenosine biosynthesis protein TsaE</fullName>
    </recommendedName>
    <alternativeName>
        <fullName evidence="10">t(6)A37 threonylcarbamoyladenosine biosynthesis protein TsaE</fullName>
    </alternativeName>
</protein>
<dbReference type="Proteomes" id="UP000483078">
    <property type="component" value="Unassembled WGS sequence"/>
</dbReference>
<proteinExistence type="inferred from homology"/>
<dbReference type="SUPFAM" id="SSF52540">
    <property type="entry name" value="P-loop containing nucleoside triphosphate hydrolases"/>
    <property type="match status" value="1"/>
</dbReference>
<comment type="similarity">
    <text evidence="2">Belongs to the TsaE family.</text>
</comment>
<dbReference type="EMBL" id="VENJ01000010">
    <property type="protein sequence ID" value="MTJ04632.1"/>
    <property type="molecule type" value="Genomic_DNA"/>
</dbReference>
<gene>
    <name evidence="11" type="primary">tsaE</name>
    <name evidence="11" type="ORF">FH759_08065</name>
</gene>
<dbReference type="GO" id="GO:0005737">
    <property type="term" value="C:cytoplasm"/>
    <property type="evidence" value="ECO:0007669"/>
    <property type="project" value="UniProtKB-SubCell"/>
</dbReference>
<dbReference type="NCBIfam" id="TIGR00150">
    <property type="entry name" value="T6A_YjeE"/>
    <property type="match status" value="1"/>
</dbReference>
<evidence type="ECO:0000313" key="11">
    <source>
        <dbReference type="EMBL" id="MTJ04632.1"/>
    </source>
</evidence>
<sequence length="157" mass="17294">MEQFSHHAALASPGATDTFATCLGARLLPGDVILLEGPIGAGKTHFARALIQSILTVPEDVPSPTFTLVQTYDTTRGEVWHTDLYRLLHPDDIEELGLPEAMTDAICLIEWPDRLGSLRPDGALSLDFATTEAEDARTLTLTWQHDKWNERLMGCLP</sequence>
<reference evidence="11 12" key="1">
    <citation type="submission" date="2019-06" db="EMBL/GenBank/DDBJ databases">
        <title>Enrichment of Autotrophic Halophilic Microorganisms from Red Sea Brine Pool Using Microbial Electrosynthesis System.</title>
        <authorList>
            <person name="Alqahtani M.F."/>
            <person name="Bajracharya S."/>
            <person name="Katuri K.P."/>
            <person name="Ali M."/>
            <person name="Saikaly P.E."/>
        </authorList>
    </citation>
    <scope>NUCLEOTIDE SEQUENCE [LARGE SCALE GENOMIC DNA]</scope>
    <source>
        <strain evidence="11">MES6</strain>
    </source>
</reference>
<dbReference type="InterPro" id="IPR027417">
    <property type="entry name" value="P-loop_NTPase"/>
</dbReference>
<dbReference type="AlphaFoldDB" id="A0A7C9HJ24"/>
<name>A0A7C9HJ24_9RHOB</name>
<evidence type="ECO:0000256" key="1">
    <source>
        <dbReference type="ARBA" id="ARBA00004496"/>
    </source>
</evidence>
<evidence type="ECO:0000256" key="8">
    <source>
        <dbReference type="ARBA" id="ARBA00022840"/>
    </source>
</evidence>
<comment type="caution">
    <text evidence="11">The sequence shown here is derived from an EMBL/GenBank/DDBJ whole genome shotgun (WGS) entry which is preliminary data.</text>
</comment>
<dbReference type="GO" id="GO:0016740">
    <property type="term" value="F:transferase activity"/>
    <property type="evidence" value="ECO:0007669"/>
    <property type="project" value="UniProtKB-KW"/>
</dbReference>
<dbReference type="GO" id="GO:0005524">
    <property type="term" value="F:ATP binding"/>
    <property type="evidence" value="ECO:0007669"/>
    <property type="project" value="UniProtKB-KW"/>
</dbReference>
<keyword evidence="9" id="KW-0460">Magnesium</keyword>
<dbReference type="RefSeq" id="WP_273249327.1">
    <property type="nucleotide sequence ID" value="NZ_VENJ01000010.1"/>
</dbReference>
<evidence type="ECO:0000256" key="6">
    <source>
        <dbReference type="ARBA" id="ARBA00022723"/>
    </source>
</evidence>
<evidence type="ECO:0000256" key="5">
    <source>
        <dbReference type="ARBA" id="ARBA00022694"/>
    </source>
</evidence>
<evidence type="ECO:0000256" key="4">
    <source>
        <dbReference type="ARBA" id="ARBA00022490"/>
    </source>
</evidence>
<dbReference type="PANTHER" id="PTHR33540:SF2">
    <property type="entry name" value="TRNA THREONYLCARBAMOYLADENOSINE BIOSYNTHESIS PROTEIN TSAE"/>
    <property type="match status" value="1"/>
</dbReference>
<keyword evidence="7" id="KW-0547">Nucleotide-binding</keyword>